<keyword evidence="4 5" id="KW-0206">Cytoskeleton</keyword>
<evidence type="ECO:0000256" key="4">
    <source>
        <dbReference type="ARBA" id="ARBA00023212"/>
    </source>
</evidence>
<proteinExistence type="inferred from homology"/>
<keyword evidence="3" id="KW-0963">Cytoplasm</keyword>
<reference evidence="6 7" key="1">
    <citation type="submission" date="2018-05" db="EMBL/GenBank/DDBJ databases">
        <title>Genome sequencing and assembly of the regulated plant pathogen Lachnellula willkommii and related sister species for the development of diagnostic species identification markers.</title>
        <authorList>
            <person name="Giroux E."/>
            <person name="Bilodeau G."/>
        </authorList>
    </citation>
    <scope>NUCLEOTIDE SEQUENCE [LARGE SCALE GENOMIC DNA]</scope>
    <source>
        <strain evidence="6 7">CBS 268.59</strain>
    </source>
</reference>
<keyword evidence="7" id="KW-1185">Reference proteome</keyword>
<evidence type="ECO:0000313" key="6">
    <source>
        <dbReference type="EMBL" id="TVY56076.1"/>
    </source>
</evidence>
<dbReference type="PIRSF" id="PIRSF039096">
    <property type="entry name" value="p16-ARC"/>
    <property type="match status" value="1"/>
</dbReference>
<dbReference type="GO" id="GO:0030833">
    <property type="term" value="P:regulation of actin filament polymerization"/>
    <property type="evidence" value="ECO:0007669"/>
    <property type="project" value="InterPro"/>
</dbReference>
<name>A0A8T9BRA6_9HELO</name>
<organism evidence="6 7">
    <name type="scientific">Lachnellula suecica</name>
    <dbReference type="NCBI Taxonomy" id="602035"/>
    <lineage>
        <taxon>Eukaryota</taxon>
        <taxon>Fungi</taxon>
        <taxon>Dikarya</taxon>
        <taxon>Ascomycota</taxon>
        <taxon>Pezizomycotina</taxon>
        <taxon>Leotiomycetes</taxon>
        <taxon>Helotiales</taxon>
        <taxon>Lachnaceae</taxon>
        <taxon>Lachnellula</taxon>
    </lineage>
</organism>
<comment type="subcellular location">
    <subcellularLocation>
        <location evidence="1">Cytoplasm</location>
        <location evidence="1">Cytoskeleton</location>
    </subcellularLocation>
</comment>
<evidence type="ECO:0000313" key="7">
    <source>
        <dbReference type="Proteomes" id="UP000469558"/>
    </source>
</evidence>
<dbReference type="OrthoDB" id="429520at2759"/>
<accession>A0A8T9BRA6</accession>
<dbReference type="InterPro" id="IPR036743">
    <property type="entry name" value="ARPC5_sf"/>
</dbReference>
<dbReference type="Proteomes" id="UP000469558">
    <property type="component" value="Unassembled WGS sequence"/>
</dbReference>
<dbReference type="Gene3D" id="1.25.40.190">
    <property type="entry name" value="Actin-related protein 2/3 complex subunit 5"/>
    <property type="match status" value="1"/>
</dbReference>
<evidence type="ECO:0000256" key="2">
    <source>
        <dbReference type="ARBA" id="ARBA00006084"/>
    </source>
</evidence>
<dbReference type="AlphaFoldDB" id="A0A8T9BRA6"/>
<dbReference type="EMBL" id="QGMK01002782">
    <property type="protein sequence ID" value="TVY56076.1"/>
    <property type="molecule type" value="Genomic_DNA"/>
</dbReference>
<dbReference type="SUPFAM" id="SSF69103">
    <property type="entry name" value="Arp2/3 complex 16 kDa subunit ARPC5"/>
    <property type="match status" value="1"/>
</dbReference>
<dbReference type="InterPro" id="IPR006789">
    <property type="entry name" value="ARPC5"/>
</dbReference>
<dbReference type="Pfam" id="PF04699">
    <property type="entry name" value="P16-Arc"/>
    <property type="match status" value="1"/>
</dbReference>
<sequence length="202" mass="21369">MSIIQQQSNATLNDNWRTINIDALDPESSSNFDTSTLHPAFAPVSDAEIRNVGQQVRQLLRGGDAEGALRGALESAPYGGDAAVKELHLQTVTEVLQAIRASDMTPMLQRIFKSEGGGEALDVLMKYLYKGMAASSARAASRGSILTPQSTGAGFSQMGGRPGAANESSGAAMSVLLSWHEKVVDVAGLGCVGRCMTDWRKV</sequence>
<protein>
    <recommendedName>
        <fullName evidence="5">Actin-related protein 2/3 complex subunit 5</fullName>
    </recommendedName>
</protein>
<evidence type="ECO:0000256" key="1">
    <source>
        <dbReference type="ARBA" id="ARBA00004245"/>
    </source>
</evidence>
<evidence type="ECO:0000256" key="3">
    <source>
        <dbReference type="ARBA" id="ARBA00022490"/>
    </source>
</evidence>
<dbReference type="PANTHER" id="PTHR12644">
    <property type="entry name" value="ARP2/3 COMPLEX 16 KD SUBUNIT P16-ARC"/>
    <property type="match status" value="1"/>
</dbReference>
<comment type="similarity">
    <text evidence="2 5">Belongs to the ARPC5 family.</text>
</comment>
<comment type="caution">
    <text evidence="6">The sequence shown here is derived from an EMBL/GenBank/DDBJ whole genome shotgun (WGS) entry which is preliminary data.</text>
</comment>
<comment type="function">
    <text evidence="5">Functions as component of the Arp2/3 complex which is involved in regulation of actin polymerization and together with an activating nucleation-promoting factor (NPF) mediates the formation of branched actin networks. Arp2/3 complex plays a critical role in the control of cell morphogenesis via the modulation of cell polarity development.</text>
</comment>
<gene>
    <name evidence="6" type="primary">ARC15</name>
    <name evidence="6" type="ORF">LSUE1_G008218</name>
</gene>
<dbReference type="GO" id="GO:0005885">
    <property type="term" value="C:Arp2/3 protein complex"/>
    <property type="evidence" value="ECO:0007669"/>
    <property type="project" value="InterPro"/>
</dbReference>
<evidence type="ECO:0000256" key="5">
    <source>
        <dbReference type="RuleBase" id="RU004301"/>
    </source>
</evidence>
<dbReference type="GO" id="GO:0034314">
    <property type="term" value="P:Arp2/3 complex-mediated actin nucleation"/>
    <property type="evidence" value="ECO:0007669"/>
    <property type="project" value="InterPro"/>
</dbReference>